<sequence>MKKNYFKAKLAEVENQDNEHSKKYDELQMQYNELQTELEKSEKLRHESNEICSVLSTRLEELAIFLDSLLKQKSVLGFLGIQRNKRLREVIDNSLDLSRSFTMSMMADPDKSLAQLSNITALLNGSVFQELSLDYVQEEDDAHAVLSIIPSNVTLTYQSHLYKQNKDSEPNNKQVILALREQVVNLKSELQLRDNELSKLNPGIKEVSDKMTDTGDESPSKTHLSLKDISKLFTTPTKSNTTSTTLKYHSDCQSESDAWSEPDRVVSRARIGLSHTLSNNSKKNPEKVNESTEEESNSSLTPSKRCGEKRLSIIELQQQISKLEIEVENKTVELINADTRYLEQTRKNLEQVEDLEIKLAEAKDKLVKAEAKRADAENSARALQEIVDDLRNIKTNLEVSMVEKDKETQNRINRIEIEKQEAEQRADAFEKQAAADKVDVEKAKAEVEAAQIKFAEIQEKMNTLESHLRKEYEQHTIVKLKDAEEEFLRKLRKVEENSELKINKIKEEYHKDYVKKIEVEKKLAEVDKLVTELHDLKKIVKSYEETIDSYKKKDTEVRDKLQDYQERIQVLRMELDNTTLQYSEAVLEKTKLTNEKALSEQEIGKISVKETELRRQFNEIQSEFANVSENYQLQLTTLQKQKSKLEVRMSELESLNAELHNKLVRLQTNRCDFNNSMPNIGSRHIHVIPFSRQYSDQNYSSEENMEERGNFSFNRRFIPNLQPADTERHEANSSPDLGIESDHGRFSSLETRKYS</sequence>
<dbReference type="PANTHER" id="PTHR46930">
    <property type="entry name" value="CDK5 REGULATORY SUBUNIT-ASSOCIATED PROTEIN 2"/>
    <property type="match status" value="1"/>
</dbReference>
<feature type="region of interest" description="Disordered" evidence="2">
    <location>
        <begin position="203"/>
        <end position="223"/>
    </location>
</feature>
<keyword evidence="1" id="KW-0175">Coiled coil</keyword>
<feature type="compositionally biased region" description="Basic and acidic residues" evidence="2">
    <location>
        <begin position="740"/>
        <end position="755"/>
    </location>
</feature>
<evidence type="ECO:0000313" key="3">
    <source>
        <dbReference type="EMBL" id="KAJ8977501.1"/>
    </source>
</evidence>
<feature type="coiled-coil region" evidence="1">
    <location>
        <begin position="10"/>
        <end position="51"/>
    </location>
</feature>
<dbReference type="EMBL" id="JAPWTJ010000538">
    <property type="protein sequence ID" value="KAJ8977501.1"/>
    <property type="molecule type" value="Genomic_DNA"/>
</dbReference>
<feature type="region of interest" description="Disordered" evidence="2">
    <location>
        <begin position="272"/>
        <end position="304"/>
    </location>
</feature>
<evidence type="ECO:0000313" key="4">
    <source>
        <dbReference type="Proteomes" id="UP001162164"/>
    </source>
</evidence>
<organism evidence="3 4">
    <name type="scientific">Molorchus minor</name>
    <dbReference type="NCBI Taxonomy" id="1323400"/>
    <lineage>
        <taxon>Eukaryota</taxon>
        <taxon>Metazoa</taxon>
        <taxon>Ecdysozoa</taxon>
        <taxon>Arthropoda</taxon>
        <taxon>Hexapoda</taxon>
        <taxon>Insecta</taxon>
        <taxon>Pterygota</taxon>
        <taxon>Neoptera</taxon>
        <taxon>Endopterygota</taxon>
        <taxon>Coleoptera</taxon>
        <taxon>Polyphaga</taxon>
        <taxon>Cucujiformia</taxon>
        <taxon>Chrysomeloidea</taxon>
        <taxon>Cerambycidae</taxon>
        <taxon>Lamiinae</taxon>
        <taxon>Monochamini</taxon>
        <taxon>Molorchus</taxon>
    </lineage>
</organism>
<protein>
    <submittedName>
        <fullName evidence="3">Uncharacterized protein</fullName>
    </submittedName>
</protein>
<feature type="coiled-coil region" evidence="1">
    <location>
        <begin position="313"/>
        <end position="581"/>
    </location>
</feature>
<accession>A0ABQ9JHY9</accession>
<evidence type="ECO:0000256" key="2">
    <source>
        <dbReference type="SAM" id="MobiDB-lite"/>
    </source>
</evidence>
<proteinExistence type="predicted"/>
<keyword evidence="4" id="KW-1185">Reference proteome</keyword>
<gene>
    <name evidence="3" type="ORF">NQ317_017119</name>
</gene>
<feature type="coiled-coil region" evidence="1">
    <location>
        <begin position="628"/>
        <end position="669"/>
    </location>
</feature>
<dbReference type="InterPro" id="IPR042791">
    <property type="entry name" value="CDK5RAP2"/>
</dbReference>
<feature type="region of interest" description="Disordered" evidence="2">
    <location>
        <begin position="723"/>
        <end position="755"/>
    </location>
</feature>
<dbReference type="PANTHER" id="PTHR46930:SF1">
    <property type="entry name" value="CDK5 REGULATORY SUBUNIT-ASSOCIATED PROTEIN 2"/>
    <property type="match status" value="1"/>
</dbReference>
<reference evidence="3" key="1">
    <citation type="journal article" date="2023" name="Insect Mol. Biol.">
        <title>Genome sequencing provides insights into the evolution of gene families encoding plant cell wall-degrading enzymes in longhorned beetles.</title>
        <authorList>
            <person name="Shin N.R."/>
            <person name="Okamura Y."/>
            <person name="Kirsch R."/>
            <person name="Pauchet Y."/>
        </authorList>
    </citation>
    <scope>NUCLEOTIDE SEQUENCE</scope>
    <source>
        <strain evidence="3">MMC_N1</strain>
    </source>
</reference>
<dbReference type="Proteomes" id="UP001162164">
    <property type="component" value="Unassembled WGS sequence"/>
</dbReference>
<name>A0ABQ9JHY9_9CUCU</name>
<comment type="caution">
    <text evidence="3">The sequence shown here is derived from an EMBL/GenBank/DDBJ whole genome shotgun (WGS) entry which is preliminary data.</text>
</comment>
<evidence type="ECO:0000256" key="1">
    <source>
        <dbReference type="SAM" id="Coils"/>
    </source>
</evidence>